<sequence length="166" mass="19428">MADQKPLDALAKFLRRPHKALVQENNVLVLKENGLNVQGFLSIAKHLTRTSNQQALLGKTPAEQAFVDQWLEYLILNLDAKTDKYSSLQDLNSYLRDRVYMIGNCITLADLLLFFALHQTMSELTFQEKEKFLHLSRWYDNLQYQYNFRESYSLLHFQKNCLYGSS</sequence>
<proteinExistence type="predicted"/>
<dbReference type="InterPro" id="IPR042450">
    <property type="entry name" value="EEF1E1"/>
</dbReference>
<dbReference type="Gene3D" id="1.20.1050.130">
    <property type="match status" value="1"/>
</dbReference>
<dbReference type="Pfam" id="PF21972">
    <property type="entry name" value="Arc1p_N_like"/>
    <property type="match status" value="1"/>
</dbReference>
<dbReference type="InterPro" id="IPR010987">
    <property type="entry name" value="Glutathione-S-Trfase_C-like"/>
</dbReference>
<dbReference type="Proteomes" id="UP000515154">
    <property type="component" value="Linkage group LG24"/>
</dbReference>
<protein>
    <submittedName>
        <fullName evidence="2">Eukaryotic translation elongation factor 1 epsilon-1</fullName>
    </submittedName>
</protein>
<dbReference type="GO" id="GO:0003746">
    <property type="term" value="F:translation elongation factor activity"/>
    <property type="evidence" value="ECO:0007669"/>
    <property type="project" value="UniProtKB-KW"/>
</dbReference>
<organism evidence="1 2">
    <name type="scientific">Octopus sinensis</name>
    <name type="common">East Asian common octopus</name>
    <dbReference type="NCBI Taxonomy" id="2607531"/>
    <lineage>
        <taxon>Eukaryota</taxon>
        <taxon>Metazoa</taxon>
        <taxon>Spiralia</taxon>
        <taxon>Lophotrochozoa</taxon>
        <taxon>Mollusca</taxon>
        <taxon>Cephalopoda</taxon>
        <taxon>Coleoidea</taxon>
        <taxon>Octopodiformes</taxon>
        <taxon>Octopoda</taxon>
        <taxon>Incirrata</taxon>
        <taxon>Octopodidae</taxon>
        <taxon>Octopus</taxon>
    </lineage>
</organism>
<dbReference type="GO" id="GO:0005737">
    <property type="term" value="C:cytoplasm"/>
    <property type="evidence" value="ECO:0007669"/>
    <property type="project" value="TreeGrafter"/>
</dbReference>
<dbReference type="InterPro" id="IPR036282">
    <property type="entry name" value="Glutathione-S-Trfase_C_sf"/>
</dbReference>
<evidence type="ECO:0000313" key="1">
    <source>
        <dbReference type="Proteomes" id="UP000515154"/>
    </source>
</evidence>
<dbReference type="GO" id="GO:0005634">
    <property type="term" value="C:nucleus"/>
    <property type="evidence" value="ECO:0007669"/>
    <property type="project" value="TreeGrafter"/>
</dbReference>
<accession>A0A6P7TGN0</accession>
<gene>
    <name evidence="2" type="primary">LOC115223975</name>
</gene>
<dbReference type="GO" id="GO:0043517">
    <property type="term" value="P:positive regulation of DNA damage response, signal transduction by p53 class mediator"/>
    <property type="evidence" value="ECO:0007669"/>
    <property type="project" value="InterPro"/>
</dbReference>
<dbReference type="InterPro" id="IPR053836">
    <property type="entry name" value="Arc1-like_N"/>
</dbReference>
<dbReference type="GO" id="GO:0017101">
    <property type="term" value="C:aminoacyl-tRNA synthetase multienzyme complex"/>
    <property type="evidence" value="ECO:0007669"/>
    <property type="project" value="InterPro"/>
</dbReference>
<name>A0A6P7TGN0_9MOLL</name>
<dbReference type="PROSITE" id="PS50405">
    <property type="entry name" value="GST_CTER"/>
    <property type="match status" value="1"/>
</dbReference>
<keyword evidence="1" id="KW-1185">Reference proteome</keyword>
<evidence type="ECO:0000313" key="2">
    <source>
        <dbReference type="RefSeq" id="XP_029650599.1"/>
    </source>
</evidence>
<dbReference type="PANTHER" id="PTHR44490:SF1">
    <property type="entry name" value="EUKARYOTIC TRANSLATION ELONGATION FACTOR 1 EPSILON-1"/>
    <property type="match status" value="1"/>
</dbReference>
<keyword evidence="2" id="KW-0251">Elongation factor</keyword>
<reference evidence="2" key="1">
    <citation type="submission" date="2025-08" db="UniProtKB">
        <authorList>
            <consortium name="RefSeq"/>
        </authorList>
    </citation>
    <scope>IDENTIFICATION</scope>
</reference>
<dbReference type="SUPFAM" id="SSF47616">
    <property type="entry name" value="GST C-terminal domain-like"/>
    <property type="match status" value="1"/>
</dbReference>
<dbReference type="KEGG" id="osn:115223975"/>
<dbReference type="AlphaFoldDB" id="A0A6P7TGN0"/>
<keyword evidence="2" id="KW-0648">Protein biosynthesis</keyword>
<dbReference type="PANTHER" id="PTHR44490">
    <property type="entry name" value="EUKARYOTIC TRANSLATION ELONGATION FACTOR 1 EPSILON-1"/>
    <property type="match status" value="1"/>
</dbReference>
<dbReference type="RefSeq" id="XP_029650599.1">
    <property type="nucleotide sequence ID" value="XM_029794739.2"/>
</dbReference>